<protein>
    <submittedName>
        <fullName evidence="8">HTH araC/xylS-type domain-containing protein</fullName>
    </submittedName>
</protein>
<dbReference type="SUPFAM" id="SSF46689">
    <property type="entry name" value="Homeodomain-like"/>
    <property type="match status" value="2"/>
</dbReference>
<feature type="domain" description="HTH araC/xylS-type" evidence="6">
    <location>
        <begin position="205"/>
        <end position="282"/>
    </location>
</feature>
<evidence type="ECO:0000256" key="5">
    <source>
        <dbReference type="ARBA" id="ARBA00023163"/>
    </source>
</evidence>
<dbReference type="InterPro" id="IPR009057">
    <property type="entry name" value="Homeodomain-like_sf"/>
</dbReference>
<keyword evidence="3" id="KW-0805">Transcription regulation</keyword>
<dbReference type="Proteomes" id="UP000095287">
    <property type="component" value="Unplaced"/>
</dbReference>
<dbReference type="GO" id="GO:0043565">
    <property type="term" value="F:sequence-specific DNA binding"/>
    <property type="evidence" value="ECO:0007669"/>
    <property type="project" value="InterPro"/>
</dbReference>
<dbReference type="AlphaFoldDB" id="A0A1I7XXG2"/>
<comment type="subcellular location">
    <subcellularLocation>
        <location evidence="1">Nucleus</location>
    </subcellularLocation>
</comment>
<reference evidence="8" key="1">
    <citation type="submission" date="2016-11" db="UniProtKB">
        <authorList>
            <consortium name="WormBaseParasite"/>
        </authorList>
    </citation>
    <scope>IDENTIFICATION</scope>
</reference>
<evidence type="ECO:0000313" key="7">
    <source>
        <dbReference type="Proteomes" id="UP000095287"/>
    </source>
</evidence>
<evidence type="ECO:0000256" key="3">
    <source>
        <dbReference type="ARBA" id="ARBA00023015"/>
    </source>
</evidence>
<dbReference type="PANTHER" id="PTHR11019">
    <property type="entry name" value="HTH-TYPE TRANSCRIPTIONAL REGULATOR NIMR"/>
    <property type="match status" value="1"/>
</dbReference>
<evidence type="ECO:0000256" key="1">
    <source>
        <dbReference type="ARBA" id="ARBA00004123"/>
    </source>
</evidence>
<dbReference type="SMART" id="SM00342">
    <property type="entry name" value="HTH_ARAC"/>
    <property type="match status" value="1"/>
</dbReference>
<evidence type="ECO:0000313" key="8">
    <source>
        <dbReference type="WBParaSite" id="L893_g10294.t1"/>
    </source>
</evidence>
<dbReference type="GO" id="GO:0005634">
    <property type="term" value="C:nucleus"/>
    <property type="evidence" value="ECO:0007669"/>
    <property type="project" value="UniProtKB-SubCell"/>
</dbReference>
<accession>A0A1I7XXG2</accession>
<dbReference type="GO" id="GO:0003700">
    <property type="term" value="F:DNA-binding transcription factor activity"/>
    <property type="evidence" value="ECO:0007669"/>
    <property type="project" value="InterPro"/>
</dbReference>
<keyword evidence="2" id="KW-0678">Repressor</keyword>
<dbReference type="InterPro" id="IPR018060">
    <property type="entry name" value="HTH_AraC"/>
</dbReference>
<dbReference type="FunFam" id="1.10.10.60:FF:000132">
    <property type="entry name" value="AraC family transcriptional regulator"/>
    <property type="match status" value="1"/>
</dbReference>
<sequence length="283" mass="31032">MGRDKGFAAAVAAVMLAPRRRIKGTVITLPPTPKKAAMAPIRTPAPALLALLKGRMTLLVSWVKPDRNRLSRIVRPKYTTKTQRTQEPFKAMAATAPGIAPTAINRSKGRTCPQEPEAAPRHSTHCEVLVITPLLHHLLLASLALPALYEENGRDGALAQLLLHEVGLADTMPLFAPIPQDPSLATLCKAFLIQPNIQSTPEHWAEQLNKSLRSFTRLFRQQTGMSFSEWRQQACLLSALTKLSAGQSVTQIAMDLGYDSSSAFSTMFRRRLGQAPSSFIRIP</sequence>
<evidence type="ECO:0000256" key="4">
    <source>
        <dbReference type="ARBA" id="ARBA00023125"/>
    </source>
</evidence>
<dbReference type="InterPro" id="IPR020449">
    <property type="entry name" value="Tscrpt_reg_AraC-type_HTH"/>
</dbReference>
<evidence type="ECO:0000259" key="6">
    <source>
        <dbReference type="PROSITE" id="PS01124"/>
    </source>
</evidence>
<dbReference type="PRINTS" id="PR00032">
    <property type="entry name" value="HTHARAC"/>
</dbReference>
<name>A0A1I7XXG2_9BILA</name>
<dbReference type="WBParaSite" id="L893_g10294.t1">
    <property type="protein sequence ID" value="L893_g10294.t1"/>
    <property type="gene ID" value="L893_g10294"/>
</dbReference>
<organism evidence="7 8">
    <name type="scientific">Steinernema glaseri</name>
    <dbReference type="NCBI Taxonomy" id="37863"/>
    <lineage>
        <taxon>Eukaryota</taxon>
        <taxon>Metazoa</taxon>
        <taxon>Ecdysozoa</taxon>
        <taxon>Nematoda</taxon>
        <taxon>Chromadorea</taxon>
        <taxon>Rhabditida</taxon>
        <taxon>Tylenchina</taxon>
        <taxon>Panagrolaimomorpha</taxon>
        <taxon>Strongyloidoidea</taxon>
        <taxon>Steinernematidae</taxon>
        <taxon>Steinernema</taxon>
    </lineage>
</organism>
<proteinExistence type="predicted"/>
<dbReference type="PANTHER" id="PTHR11019:SF159">
    <property type="entry name" value="TRANSCRIPTIONAL REGULATOR-RELATED"/>
    <property type="match status" value="1"/>
</dbReference>
<keyword evidence="4" id="KW-0238">DNA-binding</keyword>
<keyword evidence="5" id="KW-0804">Transcription</keyword>
<keyword evidence="7" id="KW-1185">Reference proteome</keyword>
<dbReference type="Gene3D" id="1.10.10.60">
    <property type="entry name" value="Homeodomain-like"/>
    <property type="match status" value="2"/>
</dbReference>
<evidence type="ECO:0000256" key="2">
    <source>
        <dbReference type="ARBA" id="ARBA00022491"/>
    </source>
</evidence>
<dbReference type="Pfam" id="PF12833">
    <property type="entry name" value="HTH_18"/>
    <property type="match status" value="1"/>
</dbReference>
<dbReference type="PROSITE" id="PS01124">
    <property type="entry name" value="HTH_ARAC_FAMILY_2"/>
    <property type="match status" value="1"/>
</dbReference>